<sequence length="57" mass="6531">SDNVVIINPLRISSQLQSRIRYRALIKEQQIQMNTSCLLIPAFPYPFDALISITVLK</sequence>
<feature type="non-terminal residue" evidence="1">
    <location>
        <position position="57"/>
    </location>
</feature>
<feature type="non-terminal residue" evidence="1">
    <location>
        <position position="1"/>
    </location>
</feature>
<protein>
    <submittedName>
        <fullName evidence="1">8237_t:CDS:1</fullName>
    </submittedName>
</protein>
<reference evidence="1" key="1">
    <citation type="submission" date="2022-08" db="EMBL/GenBank/DDBJ databases">
        <authorList>
            <person name="Kallberg Y."/>
            <person name="Tangrot J."/>
            <person name="Rosling A."/>
        </authorList>
    </citation>
    <scope>NUCLEOTIDE SEQUENCE</scope>
    <source>
        <strain evidence="1">Wild A</strain>
    </source>
</reference>
<evidence type="ECO:0000313" key="2">
    <source>
        <dbReference type="Proteomes" id="UP001153678"/>
    </source>
</evidence>
<comment type="caution">
    <text evidence="1">The sequence shown here is derived from an EMBL/GenBank/DDBJ whole genome shotgun (WGS) entry which is preliminary data.</text>
</comment>
<accession>A0A9W4TAK5</accession>
<dbReference type="Proteomes" id="UP001153678">
    <property type="component" value="Unassembled WGS sequence"/>
</dbReference>
<keyword evidence="2" id="KW-1185">Reference proteome</keyword>
<gene>
    <name evidence="1" type="ORF">FWILDA_LOCUS18417</name>
</gene>
<evidence type="ECO:0000313" key="1">
    <source>
        <dbReference type="EMBL" id="CAI2198125.1"/>
    </source>
</evidence>
<proteinExistence type="predicted"/>
<dbReference type="EMBL" id="CAMKVN010017889">
    <property type="protein sequence ID" value="CAI2198125.1"/>
    <property type="molecule type" value="Genomic_DNA"/>
</dbReference>
<dbReference type="AlphaFoldDB" id="A0A9W4TAK5"/>
<organism evidence="1 2">
    <name type="scientific">Funneliformis geosporum</name>
    <dbReference type="NCBI Taxonomy" id="1117311"/>
    <lineage>
        <taxon>Eukaryota</taxon>
        <taxon>Fungi</taxon>
        <taxon>Fungi incertae sedis</taxon>
        <taxon>Mucoromycota</taxon>
        <taxon>Glomeromycotina</taxon>
        <taxon>Glomeromycetes</taxon>
        <taxon>Glomerales</taxon>
        <taxon>Glomeraceae</taxon>
        <taxon>Funneliformis</taxon>
    </lineage>
</organism>
<name>A0A9W4TAK5_9GLOM</name>